<sequence length="65" mass="7357">MLKNRPTIKKIPSFSRESEAERSVKDRDLSLFSENQILTGMHAAARAAERATGVGNRPRRTTVRF</sequence>
<feature type="region of interest" description="Disordered" evidence="1">
    <location>
        <begin position="1"/>
        <end position="21"/>
    </location>
</feature>
<dbReference type="InParanoid" id="A0A1D2VAE8"/>
<dbReference type="AlphaFoldDB" id="A0A1D2VAE8"/>
<reference evidence="3" key="1">
    <citation type="submission" date="2016-05" db="EMBL/GenBank/DDBJ databases">
        <title>Comparative genomics of biotechnologically important yeasts.</title>
        <authorList>
            <consortium name="DOE Joint Genome Institute"/>
            <person name="Riley R."/>
            <person name="Haridas S."/>
            <person name="Wolfe K.H."/>
            <person name="Lopes M.R."/>
            <person name="Hittinger C.T."/>
            <person name="Goker M."/>
            <person name="Salamov A."/>
            <person name="Wisecaver J."/>
            <person name="Long T.M."/>
            <person name="Aerts A.L."/>
            <person name="Barry K."/>
            <person name="Choi C."/>
            <person name="Clum A."/>
            <person name="Coughlan A.Y."/>
            <person name="Deshpande S."/>
            <person name="Douglass A.P."/>
            <person name="Hanson S.J."/>
            <person name="Klenk H.-P."/>
            <person name="Labutti K."/>
            <person name="Lapidus A."/>
            <person name="Lindquist E."/>
            <person name="Lipzen A."/>
            <person name="Meier-Kolthoff J.P."/>
            <person name="Ohm R.A."/>
            <person name="Otillar R.P."/>
            <person name="Pangilinan J."/>
            <person name="Peng Y."/>
            <person name="Rokas A."/>
            <person name="Rosa C.A."/>
            <person name="Scheuner C."/>
            <person name="Sibirny A.A."/>
            <person name="Slot J.C."/>
            <person name="Stielow J.B."/>
            <person name="Sun H."/>
            <person name="Kurtzman C.P."/>
            <person name="Blackwell M."/>
            <person name="Grigoriev I.V."/>
            <person name="Jeffries T.W."/>
        </authorList>
    </citation>
    <scope>NUCLEOTIDE SEQUENCE [LARGE SCALE GENOMIC DNA]</scope>
    <source>
        <strain evidence="3">DSM 1968</strain>
    </source>
</reference>
<organism evidence="2 3">
    <name type="scientific">Ascoidea rubescens DSM 1968</name>
    <dbReference type="NCBI Taxonomy" id="1344418"/>
    <lineage>
        <taxon>Eukaryota</taxon>
        <taxon>Fungi</taxon>
        <taxon>Dikarya</taxon>
        <taxon>Ascomycota</taxon>
        <taxon>Saccharomycotina</taxon>
        <taxon>Saccharomycetes</taxon>
        <taxon>Ascoideaceae</taxon>
        <taxon>Ascoidea</taxon>
    </lineage>
</organism>
<evidence type="ECO:0000256" key="1">
    <source>
        <dbReference type="SAM" id="MobiDB-lite"/>
    </source>
</evidence>
<dbReference type="Proteomes" id="UP000095038">
    <property type="component" value="Unassembled WGS sequence"/>
</dbReference>
<protein>
    <submittedName>
        <fullName evidence="2">Uncharacterized protein</fullName>
    </submittedName>
</protein>
<dbReference type="GeneID" id="30967634"/>
<name>A0A1D2VAE8_9ASCO</name>
<dbReference type="EMBL" id="KV454491">
    <property type="protein sequence ID" value="ODV58525.1"/>
    <property type="molecule type" value="Genomic_DNA"/>
</dbReference>
<proteinExistence type="predicted"/>
<feature type="non-terminal residue" evidence="2">
    <location>
        <position position="65"/>
    </location>
</feature>
<accession>A0A1D2VAE8</accession>
<dbReference type="RefSeq" id="XP_020044832.1">
    <property type="nucleotide sequence ID" value="XM_020193998.1"/>
</dbReference>
<evidence type="ECO:0000313" key="2">
    <source>
        <dbReference type="EMBL" id="ODV58525.1"/>
    </source>
</evidence>
<gene>
    <name evidence="2" type="ORF">ASCRUDRAFT_77777</name>
</gene>
<keyword evidence="3" id="KW-1185">Reference proteome</keyword>
<evidence type="ECO:0000313" key="3">
    <source>
        <dbReference type="Proteomes" id="UP000095038"/>
    </source>
</evidence>